<dbReference type="CDD" id="cd03809">
    <property type="entry name" value="GT4_MtfB-like"/>
    <property type="match status" value="1"/>
</dbReference>
<proteinExistence type="predicted"/>
<dbReference type="PANTHER" id="PTHR46401">
    <property type="entry name" value="GLYCOSYLTRANSFERASE WBBK-RELATED"/>
    <property type="match status" value="1"/>
</dbReference>
<dbReference type="Pfam" id="PF00534">
    <property type="entry name" value="Glycos_transf_1"/>
    <property type="match status" value="1"/>
</dbReference>
<accession>A0A2T1N9Z6</accession>
<reference evidence="3 4" key="1">
    <citation type="submission" date="2018-03" db="EMBL/GenBank/DDBJ databases">
        <title>Mesoflavibacter sp. HG37 and Mesoflavibacter sp. HG96 sp.nov., two marine bacteria isolated from seawater of Western Pacific Ocean.</title>
        <authorList>
            <person name="Cheng H."/>
            <person name="Wu Y.-H."/>
            <person name="Guo L.-L."/>
            <person name="Xu X.-W."/>
        </authorList>
    </citation>
    <scope>NUCLEOTIDE SEQUENCE [LARGE SCALE GENOMIC DNA]</scope>
    <source>
        <strain evidence="3 4">KCTC 32269</strain>
    </source>
</reference>
<dbReference type="PANTHER" id="PTHR46401:SF2">
    <property type="entry name" value="GLYCOSYLTRANSFERASE WBBK-RELATED"/>
    <property type="match status" value="1"/>
</dbReference>
<dbReference type="GO" id="GO:0016757">
    <property type="term" value="F:glycosyltransferase activity"/>
    <property type="evidence" value="ECO:0007669"/>
    <property type="project" value="InterPro"/>
</dbReference>
<dbReference type="RefSeq" id="WP_106463793.1">
    <property type="nucleotide sequence ID" value="NZ_PXOQ01000009.1"/>
</dbReference>
<dbReference type="AlphaFoldDB" id="A0A2T1N9Z6"/>
<dbReference type="InterPro" id="IPR001296">
    <property type="entry name" value="Glyco_trans_1"/>
</dbReference>
<feature type="domain" description="Glycosyl transferase family 1" evidence="2">
    <location>
        <begin position="181"/>
        <end position="331"/>
    </location>
</feature>
<organism evidence="3 4">
    <name type="scientific">Aurantibacter aestuarii</name>
    <dbReference type="NCBI Taxonomy" id="1266046"/>
    <lineage>
        <taxon>Bacteria</taxon>
        <taxon>Pseudomonadati</taxon>
        <taxon>Bacteroidota</taxon>
        <taxon>Flavobacteriia</taxon>
        <taxon>Flavobacteriales</taxon>
        <taxon>Flavobacteriaceae</taxon>
        <taxon>Aurantibacter</taxon>
    </lineage>
</organism>
<dbReference type="EMBL" id="PXOQ01000009">
    <property type="protein sequence ID" value="PSG88653.1"/>
    <property type="molecule type" value="Genomic_DNA"/>
</dbReference>
<dbReference type="SUPFAM" id="SSF53756">
    <property type="entry name" value="UDP-Glycosyltransferase/glycogen phosphorylase"/>
    <property type="match status" value="1"/>
</dbReference>
<evidence type="ECO:0000256" key="1">
    <source>
        <dbReference type="ARBA" id="ARBA00022679"/>
    </source>
</evidence>
<evidence type="ECO:0000313" key="4">
    <source>
        <dbReference type="Proteomes" id="UP000238426"/>
    </source>
</evidence>
<protein>
    <submittedName>
        <fullName evidence="3">Glycosyltransferase family 1 protein</fullName>
    </submittedName>
</protein>
<evidence type="ECO:0000259" key="2">
    <source>
        <dbReference type="Pfam" id="PF00534"/>
    </source>
</evidence>
<dbReference type="Proteomes" id="UP000238426">
    <property type="component" value="Unassembled WGS sequence"/>
</dbReference>
<gene>
    <name evidence="3" type="ORF">C7H52_10190</name>
</gene>
<evidence type="ECO:0000313" key="3">
    <source>
        <dbReference type="EMBL" id="PSG88653.1"/>
    </source>
</evidence>
<comment type="caution">
    <text evidence="3">The sequence shown here is derived from an EMBL/GenBank/DDBJ whole genome shotgun (WGS) entry which is preliminary data.</text>
</comment>
<dbReference type="OrthoDB" id="9801609at2"/>
<name>A0A2T1N9Z6_9FLAO</name>
<dbReference type="Gene3D" id="3.40.50.2000">
    <property type="entry name" value="Glycogen Phosphorylase B"/>
    <property type="match status" value="2"/>
</dbReference>
<dbReference type="GO" id="GO:0009103">
    <property type="term" value="P:lipopolysaccharide biosynthetic process"/>
    <property type="evidence" value="ECO:0007669"/>
    <property type="project" value="TreeGrafter"/>
</dbReference>
<keyword evidence="4" id="KW-1185">Reference proteome</keyword>
<keyword evidence="1 3" id="KW-0808">Transferase</keyword>
<sequence>MPHIFLESHNINNLYFGLGQYNKQLIEALHIEILKQNDDLEFTVMSSRKSSFSKKILNDFKHKSYKSIYRKKWFRIRKKYDLWHSLNQNTKIEPYHNIPYLLTVHDVNFMEEMTGEKLEKHKKRFENKLARTNAITYISNYAKSMTHKYFNVPNVKEYVIYNGSANISNKLVETHEPEHAIKGKYLFFIGEFLEKKNIHTLIEMLVHLPDFTLLLAGKNTTTYADKCRQLIEALNLQERVIITGKISEEDKWFHYKNCTAFVFPSLREGFGLPPIEAMQFGKPVILSNKSALPEVGGPHAYYWEHFEPKYMAELVIKSLDNFQSNQLLKSEAIKTYAQSFSWSKTAKEYIQVYKSLLLK</sequence>